<comment type="caution">
    <text evidence="2">The sequence shown here is derived from an EMBL/GenBank/DDBJ whole genome shotgun (WGS) entry which is preliminary data.</text>
</comment>
<organism evidence="2 3">
    <name type="scientific">Prochlorococcus marinus str. PAC1</name>
    <dbReference type="NCBI Taxonomy" id="59924"/>
    <lineage>
        <taxon>Bacteria</taxon>
        <taxon>Bacillati</taxon>
        <taxon>Cyanobacteriota</taxon>
        <taxon>Cyanophyceae</taxon>
        <taxon>Synechococcales</taxon>
        <taxon>Prochlorococcaceae</taxon>
        <taxon>Prochlorococcus</taxon>
    </lineage>
</organism>
<dbReference type="Proteomes" id="UP000030392">
    <property type="component" value="Unassembled WGS sequence"/>
</dbReference>
<dbReference type="EMBL" id="JNAX01000014">
    <property type="protein sequence ID" value="KGG20113.1"/>
    <property type="molecule type" value="Genomic_DNA"/>
</dbReference>
<evidence type="ECO:0000259" key="1">
    <source>
        <dbReference type="Pfam" id="PF04168"/>
    </source>
</evidence>
<dbReference type="PANTHER" id="PTHR34595:SF7">
    <property type="entry name" value="SLL1039 PROTEIN"/>
    <property type="match status" value="1"/>
</dbReference>
<proteinExistence type="predicted"/>
<dbReference type="PANTHER" id="PTHR34595">
    <property type="entry name" value="BLR5612 PROTEIN"/>
    <property type="match status" value="1"/>
</dbReference>
<reference evidence="3" key="1">
    <citation type="journal article" date="2014" name="Sci. Data">
        <title>Genomes of diverse isolates of the marine cyanobacterium Prochlorococcus.</title>
        <authorList>
            <person name="Biller S."/>
            <person name="Berube P."/>
            <person name="Thompson J."/>
            <person name="Kelly L."/>
            <person name="Roggensack S."/>
            <person name="Awad L."/>
            <person name="Roache-Johnson K."/>
            <person name="Ding H."/>
            <person name="Giovannoni S.J."/>
            <person name="Moore L.R."/>
            <person name="Chisholm S.W."/>
        </authorList>
    </citation>
    <scope>NUCLEOTIDE SEQUENCE [LARGE SCALE GENOMIC DNA]</scope>
    <source>
        <strain evidence="3">PAC1</strain>
    </source>
</reference>
<dbReference type="AlphaFoldDB" id="A0A0A2C1D9"/>
<feature type="domain" description="DUF403" evidence="1">
    <location>
        <begin position="2"/>
        <end position="311"/>
    </location>
</feature>
<accession>A0A0A2C1D9</accession>
<dbReference type="RefSeq" id="WP_036906690.1">
    <property type="nucleotide sequence ID" value="NZ_CP138967.1"/>
</dbReference>
<evidence type="ECO:0000313" key="2">
    <source>
        <dbReference type="EMBL" id="KGG20113.1"/>
    </source>
</evidence>
<protein>
    <recommendedName>
        <fullName evidence="1">DUF403 domain-containing protein</fullName>
    </recommendedName>
</protein>
<sequence>MLLSRVAESLYWINRYLERAENISRFVEVSESMALDCPPGSAEPWLPLVDASGDRDKFDESYANKTPSDVTNFLIRDRENPNSILSCICMARENARQIRDVITSEMWEQINSLYWSIQEGEVIWRQPAQEQLFEIRRGCQLFYGVTDATFSHDIAWDFSKLGRLIERADKTSRILDVKYFLLLPNLKELGGALDELQWISLLRSAGAYQMFRISEQGSITPNAIASFLLLDPIFPRSVRFCLEGIKESLGKIQNSPISTKPNDLECLIGLLLSKWSFVRIDHLIKDGLHEAIDSLQIDLNKLHDLIHGIYFINDKRFDFESLQE</sequence>
<dbReference type="InterPro" id="IPR007296">
    <property type="entry name" value="DUF403"/>
</dbReference>
<dbReference type="InterPro" id="IPR051680">
    <property type="entry name" value="ATP-dep_Glu-Cys_Ligase-2"/>
</dbReference>
<dbReference type="Pfam" id="PF04168">
    <property type="entry name" value="Alpha-E"/>
    <property type="match status" value="1"/>
</dbReference>
<evidence type="ECO:0000313" key="3">
    <source>
        <dbReference type="Proteomes" id="UP000030392"/>
    </source>
</evidence>
<name>A0A0A2C1D9_PROMR</name>
<gene>
    <name evidence="2" type="ORF">EV03_1577</name>
</gene>